<reference evidence="2" key="2">
    <citation type="submission" date="2025-08" db="UniProtKB">
        <authorList>
            <consortium name="Ensembl"/>
        </authorList>
    </citation>
    <scope>IDENTIFICATION</scope>
</reference>
<keyword evidence="1" id="KW-1133">Transmembrane helix</keyword>
<proteinExistence type="predicted"/>
<keyword evidence="1" id="KW-0472">Membrane</keyword>
<protein>
    <submittedName>
        <fullName evidence="2">Uncharacterized protein</fullName>
    </submittedName>
</protein>
<dbReference type="AlphaFoldDB" id="A0A4X1SGF5"/>
<feature type="transmembrane region" description="Helical" evidence="1">
    <location>
        <begin position="65"/>
        <end position="87"/>
    </location>
</feature>
<dbReference type="Ensembl" id="ENSSSCT00070001059.1">
    <property type="protein sequence ID" value="ENSSSCP00070000932.1"/>
    <property type="gene ID" value="ENSSSCG00070000551.1"/>
</dbReference>
<keyword evidence="1" id="KW-0812">Transmembrane</keyword>
<evidence type="ECO:0000256" key="1">
    <source>
        <dbReference type="SAM" id="Phobius"/>
    </source>
</evidence>
<sequence length="160" mass="18916">MKECGATGAEPRVKLGRMVISCRHPHSSPGEKDRVVGSQLLPNSHLDFQVNWEEYTQRESGEKQFFFFFFFFAFFFFFFFLELHYIITLMKEEMYVIHDLDQKNVEPKKKKKKKKGKLEVDSLGRVSSPLSQLFWALCYLKEQSYDPCLDHLVSYKGNHL</sequence>
<accession>A0A4X1SGF5</accession>
<reference evidence="3" key="1">
    <citation type="submission" date="2017-08" db="EMBL/GenBank/DDBJ databases">
        <title>USMARCv1.0.</title>
        <authorList>
            <person name="Hannum G.I."/>
            <person name="Koren S."/>
            <person name="Schroeder S.G."/>
            <person name="Chin S.C."/>
            <person name="Nonneman D.J."/>
            <person name="Becker S.A."/>
            <person name="Rosen B.D."/>
            <person name="Bickhart D.M."/>
            <person name="Putnam N.H."/>
            <person name="Green R.E."/>
            <person name="Tuggle C.K."/>
            <person name="Liu H."/>
            <person name="Rohrer G.A."/>
            <person name="Warr A."/>
            <person name="Hall R."/>
            <person name="Kim K."/>
            <person name="Hume D.A."/>
            <person name="Talbot R."/>
            <person name="Chow W."/>
            <person name="Howe K."/>
            <person name="Schwartz A.S."/>
            <person name="Watson M."/>
            <person name="Archibald A.L."/>
            <person name="Phillippy A.M."/>
            <person name="Smith T.P.L."/>
        </authorList>
    </citation>
    <scope>NUCLEOTIDE SEQUENCE [LARGE SCALE GENOMIC DNA]</scope>
</reference>
<name>A0A4X1SGF5_PIG</name>
<organism evidence="2 3">
    <name type="scientific">Sus scrofa</name>
    <name type="common">Pig</name>
    <dbReference type="NCBI Taxonomy" id="9823"/>
    <lineage>
        <taxon>Eukaryota</taxon>
        <taxon>Metazoa</taxon>
        <taxon>Chordata</taxon>
        <taxon>Craniata</taxon>
        <taxon>Vertebrata</taxon>
        <taxon>Euteleostomi</taxon>
        <taxon>Mammalia</taxon>
        <taxon>Eutheria</taxon>
        <taxon>Laurasiatheria</taxon>
        <taxon>Artiodactyla</taxon>
        <taxon>Suina</taxon>
        <taxon>Suidae</taxon>
        <taxon>Sus</taxon>
    </lineage>
</organism>
<evidence type="ECO:0000313" key="3">
    <source>
        <dbReference type="Proteomes" id="UP000314985"/>
    </source>
</evidence>
<evidence type="ECO:0000313" key="2">
    <source>
        <dbReference type="Ensembl" id="ENSSSCP00070000932.1"/>
    </source>
</evidence>
<dbReference type="Proteomes" id="UP000314985">
    <property type="component" value="Unassembled WGS sequence"/>
</dbReference>